<feature type="region of interest" description="Disordered" evidence="2">
    <location>
        <begin position="42"/>
        <end position="82"/>
    </location>
</feature>
<dbReference type="PANTHER" id="PTHR24260:SF136">
    <property type="entry name" value="GH08193P-RELATED"/>
    <property type="match status" value="1"/>
</dbReference>
<keyword evidence="5" id="KW-0645">Protease</keyword>
<evidence type="ECO:0000256" key="1">
    <source>
        <dbReference type="ARBA" id="ARBA00023157"/>
    </source>
</evidence>
<dbReference type="InterPro" id="IPR018114">
    <property type="entry name" value="TRYPSIN_HIS"/>
</dbReference>
<dbReference type="InterPro" id="IPR001254">
    <property type="entry name" value="Trypsin_dom"/>
</dbReference>
<protein>
    <submittedName>
        <fullName evidence="5">Serine protease</fullName>
    </submittedName>
</protein>
<feature type="chain" id="PRO_5016790177" evidence="3">
    <location>
        <begin position="24"/>
        <end position="330"/>
    </location>
</feature>
<dbReference type="Pfam" id="PF00089">
    <property type="entry name" value="Trypsin"/>
    <property type="match status" value="1"/>
</dbReference>
<keyword evidence="3" id="KW-0732">Signal</keyword>
<dbReference type="InterPro" id="IPR001314">
    <property type="entry name" value="Peptidase_S1A"/>
</dbReference>
<dbReference type="InterPro" id="IPR051333">
    <property type="entry name" value="CLIP_Serine_Protease"/>
</dbReference>
<feature type="compositionally biased region" description="Basic and acidic residues" evidence="2">
    <location>
        <begin position="56"/>
        <end position="68"/>
    </location>
</feature>
<dbReference type="KEGG" id="ptaw:DW352_21770"/>
<dbReference type="RefSeq" id="WP_115693294.1">
    <property type="nucleotide sequence ID" value="NZ_CP031417.1"/>
</dbReference>
<dbReference type="EMBL" id="CP031417">
    <property type="protein sequence ID" value="AXK82915.1"/>
    <property type="molecule type" value="Genomic_DNA"/>
</dbReference>
<gene>
    <name evidence="5" type="ORF">DW352_21770</name>
</gene>
<reference evidence="5 6" key="1">
    <citation type="submission" date="2018-07" db="EMBL/GenBank/DDBJ databases">
        <authorList>
            <person name="Quirk P.G."/>
            <person name="Krulwich T.A."/>
        </authorList>
    </citation>
    <scope>NUCLEOTIDE SEQUENCE [LARGE SCALE GENOMIC DNA]</scope>
    <source>
        <strain evidence="5 6">CC-BB4</strain>
    </source>
</reference>
<dbReference type="GO" id="GO:0006508">
    <property type="term" value="P:proteolysis"/>
    <property type="evidence" value="ECO:0007669"/>
    <property type="project" value="UniProtKB-KW"/>
</dbReference>
<proteinExistence type="predicted"/>
<dbReference type="CDD" id="cd00190">
    <property type="entry name" value="Tryp_SPc"/>
    <property type="match status" value="1"/>
</dbReference>
<sequence>MKRALITIALLAPLLATAERALAITREEDIIRNLNETFKAPSVFPPNSALRPNSDGTRDHNGTNHDGRVTTPLGPDEGAPPEQLLDIVPERTFPFLVAIVENQRPPQEGYVCAGTLIAPQWVVTAAHCTFTWVRRWPVDPEVFVLFNTTRLSLPGPKIAVSKIVPHPQYDARTLKNDIALLKIDTKGQSFGPPLKLEGPSPITRRGDIGHVVGWGVTNLELLSRQKGEVQQLLQVAVRGDACFSAGNFPRLKGAGVFCASSLAAHHDVCYRFGGGPMILRDLRGERYLGGMVSWPAVCPPAVDKMNAYLDVQHFVPWIKSAIAANGGPGK</sequence>
<dbReference type="SUPFAM" id="SSF50494">
    <property type="entry name" value="Trypsin-like serine proteases"/>
    <property type="match status" value="1"/>
</dbReference>
<dbReference type="PROSITE" id="PS00134">
    <property type="entry name" value="TRYPSIN_HIS"/>
    <property type="match status" value="1"/>
</dbReference>
<feature type="domain" description="Peptidase S1" evidence="4">
    <location>
        <begin position="72"/>
        <end position="323"/>
    </location>
</feature>
<keyword evidence="5" id="KW-0378">Hydrolase</keyword>
<keyword evidence="1" id="KW-1015">Disulfide bond</keyword>
<feature type="signal peptide" evidence="3">
    <location>
        <begin position="1"/>
        <end position="23"/>
    </location>
</feature>
<evidence type="ECO:0000313" key="5">
    <source>
        <dbReference type="EMBL" id="AXK82915.1"/>
    </source>
</evidence>
<evidence type="ECO:0000256" key="2">
    <source>
        <dbReference type="SAM" id="MobiDB-lite"/>
    </source>
</evidence>
<dbReference type="SMART" id="SM00020">
    <property type="entry name" value="Tryp_SPc"/>
    <property type="match status" value="1"/>
</dbReference>
<organism evidence="5 6">
    <name type="scientific">Pseudolabrys taiwanensis</name>
    <dbReference type="NCBI Taxonomy" id="331696"/>
    <lineage>
        <taxon>Bacteria</taxon>
        <taxon>Pseudomonadati</taxon>
        <taxon>Pseudomonadota</taxon>
        <taxon>Alphaproteobacteria</taxon>
        <taxon>Hyphomicrobiales</taxon>
        <taxon>Xanthobacteraceae</taxon>
        <taxon>Pseudolabrys</taxon>
    </lineage>
</organism>
<dbReference type="Gene3D" id="2.40.10.10">
    <property type="entry name" value="Trypsin-like serine proteases"/>
    <property type="match status" value="1"/>
</dbReference>
<keyword evidence="6" id="KW-1185">Reference proteome</keyword>
<dbReference type="InterPro" id="IPR043504">
    <property type="entry name" value="Peptidase_S1_PA_chymotrypsin"/>
</dbReference>
<evidence type="ECO:0000259" key="4">
    <source>
        <dbReference type="PROSITE" id="PS50240"/>
    </source>
</evidence>
<evidence type="ECO:0000256" key="3">
    <source>
        <dbReference type="SAM" id="SignalP"/>
    </source>
</evidence>
<dbReference type="AlphaFoldDB" id="A0A346A168"/>
<dbReference type="PRINTS" id="PR00722">
    <property type="entry name" value="CHYMOTRYPSIN"/>
</dbReference>
<dbReference type="GO" id="GO:0004252">
    <property type="term" value="F:serine-type endopeptidase activity"/>
    <property type="evidence" value="ECO:0007669"/>
    <property type="project" value="InterPro"/>
</dbReference>
<dbReference type="PANTHER" id="PTHR24260">
    <property type="match status" value="1"/>
</dbReference>
<name>A0A346A168_9HYPH</name>
<dbReference type="Proteomes" id="UP000254889">
    <property type="component" value="Chromosome"/>
</dbReference>
<evidence type="ECO:0000313" key="6">
    <source>
        <dbReference type="Proteomes" id="UP000254889"/>
    </source>
</evidence>
<dbReference type="InterPro" id="IPR009003">
    <property type="entry name" value="Peptidase_S1_PA"/>
</dbReference>
<dbReference type="PROSITE" id="PS50240">
    <property type="entry name" value="TRYPSIN_DOM"/>
    <property type="match status" value="1"/>
</dbReference>
<accession>A0A346A168</accession>
<dbReference type="FunFam" id="2.40.10.10:FF:000068">
    <property type="entry name" value="transmembrane protease serine 2"/>
    <property type="match status" value="1"/>
</dbReference>
<dbReference type="OrthoDB" id="267336at2"/>